<dbReference type="HOGENOM" id="CLU_1011357_0_0_10"/>
<dbReference type="PANTHER" id="PTHR14969:SF13">
    <property type="entry name" value="AT30094P"/>
    <property type="match status" value="1"/>
</dbReference>
<dbReference type="RefSeq" id="WP_014200537.1">
    <property type="nucleotide sequence ID" value="NC_016599.1"/>
</dbReference>
<dbReference type="CDD" id="cd03394">
    <property type="entry name" value="PAP2_like_5"/>
    <property type="match status" value="1"/>
</dbReference>
<accession>G8R6N3</accession>
<sequence length="275" mass="30134">MINYFQKCFLLTILLLFGWSKTAISQSESSIESQKSYLELPVETFNDTKRILLSPAKWKGKDWALAAGAVSLTALSFTVDDEIQEWSQQSFSTTGDAVAKYIGEPFGNPIIVVGGSFVIYTVAKISHHPEISDPTLTAFKATLIAGGATGLIKILAHRARPDENIPPDSWDWGGPSFSMDNLSFVSGHSATAFALAASMSTYYKDHRWVTWVTYPLATVTALSRVYDNRHWFSDVVGGAVLGIFIGKTVAMPDKYKWGIAPNSKGGTSMSFTYSF</sequence>
<gene>
    <name evidence="3" type="ordered locus">Oweho_0154</name>
</gene>
<dbReference type="OrthoDB" id="9773582at2"/>
<dbReference type="SUPFAM" id="SSF48317">
    <property type="entry name" value="Acid phosphatase/Vanadium-dependent haloperoxidase"/>
    <property type="match status" value="1"/>
</dbReference>
<dbReference type="Proteomes" id="UP000005631">
    <property type="component" value="Chromosome"/>
</dbReference>
<name>G8R6N3_OWEHD</name>
<dbReference type="EMBL" id="CP003156">
    <property type="protein sequence ID" value="AEV31176.1"/>
    <property type="molecule type" value="Genomic_DNA"/>
</dbReference>
<dbReference type="STRING" id="926562.Oweho_0154"/>
<feature type="signal peptide" evidence="1">
    <location>
        <begin position="1"/>
        <end position="25"/>
    </location>
</feature>
<keyword evidence="4" id="KW-1185">Reference proteome</keyword>
<dbReference type="AlphaFoldDB" id="G8R6N3"/>
<evidence type="ECO:0000259" key="2">
    <source>
        <dbReference type="SMART" id="SM00014"/>
    </source>
</evidence>
<dbReference type="InterPro" id="IPR036938">
    <property type="entry name" value="PAP2/HPO_sf"/>
</dbReference>
<feature type="chain" id="PRO_5003514385" evidence="1">
    <location>
        <begin position="26"/>
        <end position="275"/>
    </location>
</feature>
<dbReference type="KEGG" id="oho:Oweho_0154"/>
<dbReference type="Gene3D" id="1.20.144.10">
    <property type="entry name" value="Phosphatidic acid phosphatase type 2/haloperoxidase"/>
    <property type="match status" value="1"/>
</dbReference>
<dbReference type="eggNOG" id="COG0671">
    <property type="taxonomic scope" value="Bacteria"/>
</dbReference>
<evidence type="ECO:0000313" key="4">
    <source>
        <dbReference type="Proteomes" id="UP000005631"/>
    </source>
</evidence>
<keyword evidence="1" id="KW-0732">Signal</keyword>
<reference evidence="3 4" key="1">
    <citation type="journal article" date="2012" name="Stand. Genomic Sci.">
        <title>Genome sequence of the orange-pigmented seawater bacterium Owenweeksia hongkongensis type strain (UST20020801(T)).</title>
        <authorList>
            <person name="Riedel T."/>
            <person name="Held B."/>
            <person name="Nolan M."/>
            <person name="Lucas S."/>
            <person name="Lapidus A."/>
            <person name="Tice H."/>
            <person name="Del Rio T.G."/>
            <person name="Cheng J.F."/>
            <person name="Han C."/>
            <person name="Tapia R."/>
            <person name="Goodwin L.A."/>
            <person name="Pitluck S."/>
            <person name="Liolios K."/>
            <person name="Mavromatis K."/>
            <person name="Pagani I."/>
            <person name="Ivanova N."/>
            <person name="Mikhailova N."/>
            <person name="Pati A."/>
            <person name="Chen A."/>
            <person name="Palaniappan K."/>
            <person name="Rohde M."/>
            <person name="Tindall B.J."/>
            <person name="Detter J.C."/>
            <person name="Goker M."/>
            <person name="Woyke T."/>
            <person name="Bristow J."/>
            <person name="Eisen J.A."/>
            <person name="Markowitz V."/>
            <person name="Hugenholtz P."/>
            <person name="Klenk H.P."/>
            <person name="Kyrpides N.C."/>
        </authorList>
    </citation>
    <scope>NUCLEOTIDE SEQUENCE</scope>
    <source>
        <strain evidence="4">DSM 17368 / JCM 12287 / NRRL B-23963</strain>
    </source>
</reference>
<dbReference type="SMART" id="SM00014">
    <property type="entry name" value="acidPPc"/>
    <property type="match status" value="1"/>
</dbReference>
<protein>
    <submittedName>
        <fullName evidence="3">Membrane-associated phospholipid phosphatase</fullName>
    </submittedName>
</protein>
<dbReference type="Pfam" id="PF01569">
    <property type="entry name" value="PAP2"/>
    <property type="match status" value="1"/>
</dbReference>
<evidence type="ECO:0000256" key="1">
    <source>
        <dbReference type="SAM" id="SignalP"/>
    </source>
</evidence>
<dbReference type="PANTHER" id="PTHR14969">
    <property type="entry name" value="SPHINGOSINE-1-PHOSPHATE PHOSPHOHYDROLASE"/>
    <property type="match status" value="1"/>
</dbReference>
<evidence type="ECO:0000313" key="3">
    <source>
        <dbReference type="EMBL" id="AEV31176.1"/>
    </source>
</evidence>
<dbReference type="InterPro" id="IPR000326">
    <property type="entry name" value="PAP2/HPO"/>
</dbReference>
<proteinExistence type="predicted"/>
<organism evidence="3 4">
    <name type="scientific">Owenweeksia hongkongensis (strain DSM 17368 / CIP 108786 / JCM 12287 / NRRL B-23963 / UST20020801)</name>
    <dbReference type="NCBI Taxonomy" id="926562"/>
    <lineage>
        <taxon>Bacteria</taxon>
        <taxon>Pseudomonadati</taxon>
        <taxon>Bacteroidota</taxon>
        <taxon>Flavobacteriia</taxon>
        <taxon>Flavobacteriales</taxon>
        <taxon>Owenweeksiaceae</taxon>
        <taxon>Owenweeksia</taxon>
    </lineage>
</organism>
<feature type="domain" description="Phosphatidic acid phosphatase type 2/haloperoxidase" evidence="2">
    <location>
        <begin position="137"/>
        <end position="250"/>
    </location>
</feature>